<dbReference type="Pfam" id="PF12787">
    <property type="entry name" value="EcsC"/>
    <property type="match status" value="1"/>
</dbReference>
<dbReference type="InterPro" id="IPR024787">
    <property type="entry name" value="EcsC"/>
</dbReference>
<evidence type="ECO:0008006" key="3">
    <source>
        <dbReference type="Google" id="ProtNLM"/>
    </source>
</evidence>
<reference evidence="1 2" key="1">
    <citation type="journal article" date="2012" name="J. Bacteriol.">
        <title>Genome Sequence of the Pattern-Forming Social Bacterium Paenibacillus dendritiformis C454 Chiral Morphotype.</title>
        <authorList>
            <person name="Sirota-Madi A."/>
            <person name="Olender T."/>
            <person name="Helman Y."/>
            <person name="Brainis I."/>
            <person name="Finkelshtein A."/>
            <person name="Roth D."/>
            <person name="Hagai E."/>
            <person name="Leshkowitz D."/>
            <person name="Brodsky L."/>
            <person name="Galatenko V."/>
            <person name="Nikolaev V."/>
            <person name="Gutnick D.L."/>
            <person name="Lancet D."/>
            <person name="Ben-Jacob E."/>
        </authorList>
    </citation>
    <scope>NUCLEOTIDE SEQUENCE [LARGE SCALE GENOMIC DNA]</scope>
    <source>
        <strain evidence="1 2">C454</strain>
    </source>
</reference>
<proteinExistence type="predicted"/>
<evidence type="ECO:0000313" key="2">
    <source>
        <dbReference type="Proteomes" id="UP000003900"/>
    </source>
</evidence>
<organism evidence="1 2">
    <name type="scientific">Paenibacillus dendritiformis C454</name>
    <dbReference type="NCBI Taxonomy" id="1131935"/>
    <lineage>
        <taxon>Bacteria</taxon>
        <taxon>Bacillati</taxon>
        <taxon>Bacillota</taxon>
        <taxon>Bacilli</taxon>
        <taxon>Bacillales</taxon>
        <taxon>Paenibacillaceae</taxon>
        <taxon>Paenibacillus</taxon>
    </lineage>
</organism>
<dbReference type="STRING" id="1131935.PDENDC454_07390"/>
<dbReference type="EMBL" id="AHKH01000013">
    <property type="protein sequence ID" value="EHQ62990.1"/>
    <property type="molecule type" value="Genomic_DNA"/>
</dbReference>
<accession>H3SD83</accession>
<comment type="caution">
    <text evidence="1">The sequence shown here is derived from an EMBL/GenBank/DDBJ whole genome shotgun (WGS) entry which is preliminary data.</text>
</comment>
<keyword evidence="2" id="KW-1185">Reference proteome</keyword>
<dbReference type="Proteomes" id="UP000003900">
    <property type="component" value="Unassembled WGS sequence"/>
</dbReference>
<protein>
    <recommendedName>
        <fullName evidence="3">EcsC family protein</fullName>
    </recommendedName>
</protein>
<dbReference type="AlphaFoldDB" id="H3SD83"/>
<dbReference type="RefSeq" id="WP_006675990.1">
    <property type="nucleotide sequence ID" value="NZ_AHKH01000013.1"/>
</dbReference>
<dbReference type="PANTHER" id="PTHR41260:SF1">
    <property type="entry name" value="PROTEIN ECSC"/>
    <property type="match status" value="1"/>
</dbReference>
<evidence type="ECO:0000313" key="1">
    <source>
        <dbReference type="EMBL" id="EHQ62990.1"/>
    </source>
</evidence>
<gene>
    <name evidence="1" type="ORF">PDENDC454_07390</name>
</gene>
<name>H3SD83_9BACL</name>
<sequence length="283" mass="31597">MKNQEPYAELEQALQELEKWEREQKDLSFFDKIGRLPFTLLERFTPAGLQRKISELLDELGAYLQTGGKYLVQKKHVLNKLQGKRAEMDPAAAGQRAEPEVALARSLPLAVCDAVAAEVMEANKKMAFAQGATTGFGGLFTLAVDIPAVLGLALKALQETAICYGFDPDDPRERVFIVKCMQFTTSDVVGKQAILKDVADYDNPERERAGLSEMQGWRETMASFTDSFGWKKLFQTIPVVGMVFGSFSNRSMIHDMAETGQYLYRKRAILARLQAVNNEAAEE</sequence>
<dbReference type="OrthoDB" id="2737310at2"/>
<dbReference type="PANTHER" id="PTHR41260">
    <property type="entry name" value="PROTEIN ECSC"/>
    <property type="match status" value="1"/>
</dbReference>
<dbReference type="PATRIC" id="fig|1131935.3.peg.1500"/>